<keyword evidence="6" id="KW-1185">Reference proteome</keyword>
<gene>
    <name evidence="5" type="ORF">JN12_01905</name>
</gene>
<name>A0A562VN83_9BACT</name>
<comment type="similarity">
    <text evidence="1 2">Belongs to the small heat shock protein (HSP20) family.</text>
</comment>
<evidence type="ECO:0000256" key="2">
    <source>
        <dbReference type="RuleBase" id="RU003616"/>
    </source>
</evidence>
<feature type="domain" description="SHSP" evidence="4">
    <location>
        <begin position="23"/>
        <end position="132"/>
    </location>
</feature>
<proteinExistence type="inferred from homology"/>
<feature type="compositionally biased region" description="Basic and acidic residues" evidence="3">
    <location>
        <begin position="8"/>
        <end position="22"/>
    </location>
</feature>
<feature type="region of interest" description="Disordered" evidence="3">
    <location>
        <begin position="1"/>
        <end position="22"/>
    </location>
</feature>
<dbReference type="InterPro" id="IPR008978">
    <property type="entry name" value="HSP20-like_chaperone"/>
</dbReference>
<accession>A0A562VN83</accession>
<dbReference type="InterPro" id="IPR002068">
    <property type="entry name" value="A-crystallin/Hsp20_dom"/>
</dbReference>
<evidence type="ECO:0000259" key="4">
    <source>
        <dbReference type="PROSITE" id="PS01031"/>
    </source>
</evidence>
<dbReference type="PANTHER" id="PTHR11527">
    <property type="entry name" value="HEAT-SHOCK PROTEIN 20 FAMILY MEMBER"/>
    <property type="match status" value="1"/>
</dbReference>
<evidence type="ECO:0000313" key="6">
    <source>
        <dbReference type="Proteomes" id="UP000319449"/>
    </source>
</evidence>
<protein>
    <submittedName>
        <fullName evidence="5">HSP20 family molecular chaperone IbpA</fullName>
    </submittedName>
</protein>
<evidence type="ECO:0000256" key="1">
    <source>
        <dbReference type="PROSITE-ProRule" id="PRU00285"/>
    </source>
</evidence>
<sequence>MGANSLTERNDDRRVQSREETRSMEKYIKPAVNIVETEEGLMLVADIPGATKDALDVNVEKGILTISAPAERSMPGRPVYAEFELAPYYRQFAIPESLDHEKARADYANGILTLRVPKAEVAKPRRIKIDVG</sequence>
<dbReference type="Proteomes" id="UP000319449">
    <property type="component" value="Unassembled WGS sequence"/>
</dbReference>
<evidence type="ECO:0000313" key="5">
    <source>
        <dbReference type="EMBL" id="TWJ19214.1"/>
    </source>
</evidence>
<dbReference type="Gene3D" id="2.60.40.790">
    <property type="match status" value="1"/>
</dbReference>
<evidence type="ECO:0000256" key="3">
    <source>
        <dbReference type="SAM" id="MobiDB-lite"/>
    </source>
</evidence>
<dbReference type="AlphaFoldDB" id="A0A562VN83"/>
<reference evidence="5 6" key="1">
    <citation type="submission" date="2019-07" db="EMBL/GenBank/DDBJ databases">
        <title>Genomic Encyclopedia of Archaeal and Bacterial Type Strains, Phase II (KMG-II): from individual species to whole genera.</title>
        <authorList>
            <person name="Goeker M."/>
        </authorList>
    </citation>
    <scope>NUCLEOTIDE SEQUENCE [LARGE SCALE GENOMIC DNA]</scope>
    <source>
        <strain evidence="5 6">ATCC BAA-1139</strain>
    </source>
</reference>
<dbReference type="EMBL" id="VLLN01000010">
    <property type="protein sequence ID" value="TWJ19214.1"/>
    <property type="molecule type" value="Genomic_DNA"/>
</dbReference>
<dbReference type="RefSeq" id="WP_145021751.1">
    <property type="nucleotide sequence ID" value="NZ_VLLN01000010.1"/>
</dbReference>
<dbReference type="InterPro" id="IPR031107">
    <property type="entry name" value="Small_HSP"/>
</dbReference>
<dbReference type="CDD" id="cd06464">
    <property type="entry name" value="ACD_sHsps-like"/>
    <property type="match status" value="1"/>
</dbReference>
<dbReference type="Pfam" id="PF00011">
    <property type="entry name" value="HSP20"/>
    <property type="match status" value="1"/>
</dbReference>
<comment type="caution">
    <text evidence="5">The sequence shown here is derived from an EMBL/GenBank/DDBJ whole genome shotgun (WGS) entry which is preliminary data.</text>
</comment>
<dbReference type="PROSITE" id="PS01031">
    <property type="entry name" value="SHSP"/>
    <property type="match status" value="1"/>
</dbReference>
<dbReference type="SUPFAM" id="SSF49764">
    <property type="entry name" value="HSP20-like chaperones"/>
    <property type="match status" value="1"/>
</dbReference>
<organism evidence="5 6">
    <name type="scientific">Geobacter argillaceus</name>
    <dbReference type="NCBI Taxonomy" id="345631"/>
    <lineage>
        <taxon>Bacteria</taxon>
        <taxon>Pseudomonadati</taxon>
        <taxon>Thermodesulfobacteriota</taxon>
        <taxon>Desulfuromonadia</taxon>
        <taxon>Geobacterales</taxon>
        <taxon>Geobacteraceae</taxon>
        <taxon>Geobacter</taxon>
    </lineage>
</organism>
<dbReference type="OrthoDB" id="9792695at2"/>